<feature type="transmembrane region" description="Helical" evidence="1">
    <location>
        <begin position="79"/>
        <end position="96"/>
    </location>
</feature>
<keyword evidence="1" id="KW-0812">Transmembrane</keyword>
<evidence type="ECO:0000256" key="1">
    <source>
        <dbReference type="SAM" id="Phobius"/>
    </source>
</evidence>
<keyword evidence="1" id="KW-0472">Membrane</keyword>
<dbReference type="InterPro" id="IPR007039">
    <property type="entry name" value="TrbC/VirB2"/>
</dbReference>
<protein>
    <recommendedName>
        <fullName evidence="4">Conjugal transfer protein TrbC</fullName>
    </recommendedName>
</protein>
<keyword evidence="2" id="KW-0732">Signal</keyword>
<evidence type="ECO:0000313" key="3">
    <source>
        <dbReference type="EMBL" id="AKN40576.1"/>
    </source>
</evidence>
<feature type="transmembrane region" description="Helical" evidence="1">
    <location>
        <begin position="48"/>
        <end position="67"/>
    </location>
</feature>
<dbReference type="AlphaFoldDB" id="A0A0H4A3Z9"/>
<organism evidence="3">
    <name type="scientific">Enterovibrio norvegicus</name>
    <dbReference type="NCBI Taxonomy" id="188144"/>
    <lineage>
        <taxon>Bacteria</taxon>
        <taxon>Pseudomonadati</taxon>
        <taxon>Pseudomonadota</taxon>
        <taxon>Gammaproteobacteria</taxon>
        <taxon>Vibrionales</taxon>
        <taxon>Vibrionaceae</taxon>
        <taxon>Enterovibrio</taxon>
    </lineage>
</organism>
<feature type="chain" id="PRO_5005205233" description="Conjugal transfer protein TrbC" evidence="2">
    <location>
        <begin position="25"/>
        <end position="98"/>
    </location>
</feature>
<dbReference type="EMBL" id="KP795700">
    <property type="protein sequence ID" value="AKN40576.1"/>
    <property type="molecule type" value="Genomic_DNA"/>
</dbReference>
<keyword evidence="1" id="KW-1133">Transmembrane helix</keyword>
<evidence type="ECO:0008006" key="4">
    <source>
        <dbReference type="Google" id="ProtNLM"/>
    </source>
</evidence>
<feature type="signal peptide" evidence="2">
    <location>
        <begin position="1"/>
        <end position="24"/>
    </location>
</feature>
<accession>A0A0H4A3Z9</accession>
<dbReference type="Pfam" id="PF04956">
    <property type="entry name" value="TrbC"/>
    <property type="match status" value="1"/>
</dbReference>
<sequence>MKLRTLFNKYCAVLFVSISNFAYAAGSDADAVLEDLNEKVTGAESSIRTFGWSAAGLAFTVCGLLAMGGKFPKEQLKNVVIGCCIIIAATEFVAYMQS</sequence>
<reference evidence="3" key="1">
    <citation type="journal article" date="2015" name="MBio">
        <title>Eco-Evolutionary Dynamics of Episomes among Ecologically Cohesive Bacterial Populations.</title>
        <authorList>
            <person name="Xue H."/>
            <person name="Cordero O.X."/>
            <person name="Camas F.M."/>
            <person name="Trimble W."/>
            <person name="Meyer F."/>
            <person name="Guglielmini J."/>
            <person name="Rocha E.P."/>
            <person name="Polz M.F."/>
        </authorList>
    </citation>
    <scope>NUCLEOTIDE SEQUENCE</scope>
    <source>
        <strain evidence="3">FF_32</strain>
    </source>
</reference>
<name>A0A0H4A3Z9_9GAMM</name>
<proteinExistence type="predicted"/>
<evidence type="ECO:0000256" key="2">
    <source>
        <dbReference type="SAM" id="SignalP"/>
    </source>
</evidence>